<dbReference type="FunCoup" id="A0A4S2MND3">
    <property type="interactions" value="67"/>
</dbReference>
<accession>A0A4S2MND3</accession>
<keyword evidence="12" id="KW-1185">Reference proteome</keyword>
<dbReference type="InterPro" id="IPR036390">
    <property type="entry name" value="WH_DNA-bd_sf"/>
</dbReference>
<evidence type="ECO:0000256" key="4">
    <source>
        <dbReference type="ARBA" id="ARBA00022771"/>
    </source>
</evidence>
<keyword evidence="2 9" id="KW-0808">Transferase</keyword>
<evidence type="ECO:0000256" key="3">
    <source>
        <dbReference type="ARBA" id="ARBA00022723"/>
    </source>
</evidence>
<name>A0A4S2MND3_9PEZI</name>
<dbReference type="Pfam" id="PF18995">
    <property type="entry name" value="PRT6_C"/>
    <property type="match status" value="1"/>
</dbReference>
<keyword evidence="5 9" id="KW-0833">Ubl conjugation pathway</keyword>
<evidence type="ECO:0000259" key="10">
    <source>
        <dbReference type="PROSITE" id="PS51157"/>
    </source>
</evidence>
<dbReference type="EC" id="2.3.2.27" evidence="9"/>
<dbReference type="GO" id="GO:0008270">
    <property type="term" value="F:zinc ion binding"/>
    <property type="evidence" value="ECO:0007669"/>
    <property type="project" value="UniProtKB-UniRule"/>
</dbReference>
<comment type="pathway">
    <text evidence="9">Protein modification; protein ubiquitination.</text>
</comment>
<proteinExistence type="inferred from homology"/>
<dbReference type="EMBL" id="ML220139">
    <property type="protein sequence ID" value="TGZ78610.1"/>
    <property type="molecule type" value="Genomic_DNA"/>
</dbReference>
<dbReference type="Pfam" id="PF22960">
    <property type="entry name" value="WHD_UBR1"/>
    <property type="match status" value="1"/>
</dbReference>
<dbReference type="GO" id="GO:0061630">
    <property type="term" value="F:ubiquitin protein ligase activity"/>
    <property type="evidence" value="ECO:0007669"/>
    <property type="project" value="UniProtKB-UniRule"/>
</dbReference>
<dbReference type="GO" id="GO:0071596">
    <property type="term" value="P:ubiquitin-dependent protein catabolic process via the N-end rule pathway"/>
    <property type="evidence" value="ECO:0007669"/>
    <property type="project" value="UniProtKB-UniRule"/>
</dbReference>
<dbReference type="PROSITE" id="PS51157">
    <property type="entry name" value="ZF_UBR"/>
    <property type="match status" value="1"/>
</dbReference>
<dbReference type="GO" id="GO:0005737">
    <property type="term" value="C:cytoplasm"/>
    <property type="evidence" value="ECO:0007669"/>
    <property type="project" value="TreeGrafter"/>
</dbReference>
<dbReference type="InterPro" id="IPR003769">
    <property type="entry name" value="ClpS_core"/>
</dbReference>
<dbReference type="STRING" id="341454.A0A4S2MND3"/>
<comment type="function">
    <text evidence="9">Ubiquitin ligase protein which is a component of the N-end rule pathway. Recognizes and binds to proteins bearing specific N-terminal residues that are destabilizing according to the N-end rule, leading to their ubiquitination and subsequent degradation.</text>
</comment>
<sequence length="2104" mass="238279">MNESEAYLLRRLRDAPREHGYRYTQYSAVNLLKDLFHALACNRREYLALLFPNGLPTDDDPDSWKLSAAQGAVEGAEYTSAARGKTCGHIFRAGESTYRCKTCAYDDTCVLCARCFEASDHDGHAVYVTVSGGGSGCCDCGDPEAWAVPVKCAIHTAIDEPTMMDVDRASQLPAELIDGVKSTIARAIDYLCDVLSCSPEQLRLKKTEEDIRNDEKQSRLTSMYIAEETDADNIEYCMVLWNDEKHTVDQVRDQVARACKATKKFGLEKAHETDAIGRSIIAYDTDVNALLKKLKIIEQIRVTVTIRSSRDTYREQMCGTIIEWLEDISGCSVGEDSNILRRTICEELLGAWRVGSRASNTGIGLQGIDDHAADQEVEDSTFPLVVMPTVVVEETANDPDDMDVDAESDTNAVAGEEVHEQGDDDGDDVEMVGAGHTEQHGFLNFNIQHLLLRPVQLPAAPVMPQYGEPDGDGTGALAIPRTPNIPRTASSPSPAPWYWTQKPKGFSSMRQCLPPYEDLRRRVRLDWLIMFDLRLWKQARTDLRDLYIGTVVAIPEFKRILGLRFAGLYTALSELYLIADREPEHSIINLSLQMLTTPTITAEVVRKGNFFSNLMAILYTFLTTRQVGWPKDVNPDATLAFDGGSNTNPLTNRRMYRFFHDLRHLFGSEYVHQCLREEQSRTLQFLDLVRLHQGICPNQRAIAEHVEYEADAWISAAVITREVNKLARMFANAFKWDGVSDSGPIRTAIDSAARYATIASMGWEYRRAEQTEMKLPTEFRFTKDAFPGAPVWWPAEKIVKFQVGSDYISFHHALHYTLSWLIEAGKDFSSHELRQILVSTWENVRRTKPESVPDVTVDDLALAMFDIPLRVCAWIAQMKVGMWVRNGFSLKHQMQTYRSVSQRELTHNRDIFMLQTAMVVTDPQRLLLNMVDRFSLNHWMRGEFKKSDEEGIEESQILDLAEEFLHLLIVMISERLPLISTRDEPNLQVERIKRDLLHVLYFKPMQFSELARHLPDRLLEHDKFQEVLTSMTKYRPPDGLSDYGQFELKEEYLDEIDPFNVNFNKNQREETEASYRARIAKKAGKKESEIVFVPELRPIPSGLFKDLARFTGLPVFAYIVARCLEYVFSWKDEGEHVVQETRMESFLNICLHLIQLGVLEDNSAQGAMDISFILHALSTRITSQKEMDLSPEEREAMEDADQDTRQTFTIATLLRELSNTEEFKACRPKIHHLLRSMKQKKPYLFGSCVGDTDMSEGLVMDEDQLREAELERKKQLAKERQAAIMAQMRQQQQNFMNSAGFKFDDENLSDEELDETLPTAEANHWKYPTGTCILCQEEMNDTKLYGTLGLITETNLMRQTDPTDTDYLLEVVELPDSLDRSARGIRPYGVASMNRQNVTKLAADGTEIKVERQGLGRGFPYTHVKRGTVSIGCSHLMHFSCFEHYCESARRRQPTQVARNHPETLKRKEFVCPLCKALGNAFLPIIWKGKEEISCSTLASGDGFPEWLRSVRDDLFSCDGPANDNGGLFDPSAVRVIITRDSSANLIPSLAAPFANTSDNEPEETQPRILQGALNTIQAALDPFRSTPRGSEQLDELRKAYSRLHETMLSNGVKSRFFLSPTALKSDWYSHWDALARTFGTSISTIEIAQRGVASETGSTLLDRISDQSLAYLRIFSETISAYALIGTHAPSALTLKDFTTLGKVQMAKLFSSKEVFYFLFGQDPASEDLEMPSSIDKPLLLDDIFIFLAECSLCLAPSTSWDIMHILRMCYVAQIVQVVIFLSKCNMEECFRRWGTIGRLDGIEGRVGYREGQLDLLRRFRNLIGVAYTGQKIDDANASLPLAVFRQMLAAYMTPFLRKCVILLYTRFGILFPPSGFAEAEEPEHIRLCTSLKLPNIDEILAECLAENDIGSYLRETIENWCKHAAYAEKEFSNIKITVPHPAIYELVALPRNYDLLVEESARRKCPSNPTREVTDPSICLFCGEIFCSQAVCCMVKDPPDSKTHIGGCNRHMAKCGGNSGIFIDIRKCALLFLHKPNGTFAETPYMDAHGETDLGLKRARQQFLNSKRYDALVRDVWLRHGIPSVISRKLEADMNNGGWETL</sequence>
<dbReference type="InterPro" id="IPR055194">
    <property type="entry name" value="UBR1-like_WH"/>
</dbReference>
<dbReference type="Proteomes" id="UP000298138">
    <property type="component" value="Unassembled WGS sequence"/>
</dbReference>
<feature type="domain" description="UBR-type" evidence="10">
    <location>
        <begin position="85"/>
        <end position="157"/>
    </location>
</feature>
<dbReference type="InterPro" id="IPR039164">
    <property type="entry name" value="UBR1-like"/>
</dbReference>
<gene>
    <name evidence="11" type="ORF">EX30DRAFT_322180</name>
</gene>
<evidence type="ECO:0000256" key="8">
    <source>
        <dbReference type="PROSITE-ProRule" id="PRU00508"/>
    </source>
</evidence>
<organism evidence="11 12">
    <name type="scientific">Ascodesmis nigricans</name>
    <dbReference type="NCBI Taxonomy" id="341454"/>
    <lineage>
        <taxon>Eukaryota</taxon>
        <taxon>Fungi</taxon>
        <taxon>Dikarya</taxon>
        <taxon>Ascomycota</taxon>
        <taxon>Pezizomycotina</taxon>
        <taxon>Pezizomycetes</taxon>
        <taxon>Pezizales</taxon>
        <taxon>Ascodesmidaceae</taxon>
        <taxon>Ascodesmis</taxon>
    </lineage>
</organism>
<dbReference type="GO" id="GO:0000151">
    <property type="term" value="C:ubiquitin ligase complex"/>
    <property type="evidence" value="ECO:0007669"/>
    <property type="project" value="TreeGrafter"/>
</dbReference>
<dbReference type="GO" id="GO:0016567">
    <property type="term" value="P:protein ubiquitination"/>
    <property type="evidence" value="ECO:0007669"/>
    <property type="project" value="UniProtKB-UniRule"/>
</dbReference>
<dbReference type="InterPro" id="IPR044046">
    <property type="entry name" value="E3_ligase_UBR-like_C"/>
</dbReference>
<evidence type="ECO:0000313" key="12">
    <source>
        <dbReference type="Proteomes" id="UP000298138"/>
    </source>
</evidence>
<evidence type="ECO:0000256" key="1">
    <source>
        <dbReference type="ARBA" id="ARBA00000900"/>
    </source>
</evidence>
<dbReference type="OrthoDB" id="26387at2759"/>
<dbReference type="InParanoid" id="A0A4S2MND3"/>
<evidence type="ECO:0000256" key="2">
    <source>
        <dbReference type="ARBA" id="ARBA00022679"/>
    </source>
</evidence>
<feature type="zinc finger region" description="UBR-type" evidence="8">
    <location>
        <begin position="85"/>
        <end position="157"/>
    </location>
</feature>
<dbReference type="FunFam" id="2.10.110.30:FF:000001">
    <property type="entry name" value="E3 ubiquitin-protein ligase UBR2 isoform 1"/>
    <property type="match status" value="1"/>
</dbReference>
<comment type="similarity">
    <text evidence="7 9">Belongs to the E3 ubiquitin-protein ligase UBR1-like family.</text>
</comment>
<keyword evidence="4 9" id="KW-0863">Zinc-finger</keyword>
<evidence type="ECO:0000313" key="11">
    <source>
        <dbReference type="EMBL" id="TGZ78610.1"/>
    </source>
</evidence>
<dbReference type="CDD" id="cd19673">
    <property type="entry name" value="UBR-box_UBR3"/>
    <property type="match status" value="1"/>
</dbReference>
<protein>
    <recommendedName>
        <fullName evidence="9">E3 ubiquitin-protein ligase</fullName>
        <ecNumber evidence="9">2.3.2.27</ecNumber>
    </recommendedName>
</protein>
<dbReference type="PANTHER" id="PTHR21497">
    <property type="entry name" value="UBIQUITIN LIGASE E3 ALPHA-RELATED"/>
    <property type="match status" value="1"/>
</dbReference>
<keyword evidence="3 9" id="KW-0479">Metal-binding</keyword>
<dbReference type="InterPro" id="IPR003126">
    <property type="entry name" value="Znf_UBR"/>
</dbReference>
<evidence type="ECO:0000256" key="5">
    <source>
        <dbReference type="ARBA" id="ARBA00022786"/>
    </source>
</evidence>
<evidence type="ECO:0000256" key="6">
    <source>
        <dbReference type="ARBA" id="ARBA00022833"/>
    </source>
</evidence>
<comment type="catalytic activity">
    <reaction evidence="1 9">
        <text>S-ubiquitinyl-[E2 ubiquitin-conjugating enzyme]-L-cysteine + [acceptor protein]-L-lysine = [E2 ubiquitin-conjugating enzyme]-L-cysteine + N(6)-ubiquitinyl-[acceptor protein]-L-lysine.</text>
        <dbReference type="EC" id="2.3.2.27"/>
    </reaction>
</comment>
<dbReference type="Pfam" id="PF02207">
    <property type="entry name" value="zf-UBR"/>
    <property type="match status" value="1"/>
</dbReference>
<dbReference type="SUPFAM" id="SSF46785">
    <property type="entry name" value="Winged helix' DNA-binding domain"/>
    <property type="match status" value="1"/>
</dbReference>
<dbReference type="SMART" id="SM00396">
    <property type="entry name" value="ZnF_UBR1"/>
    <property type="match status" value="1"/>
</dbReference>
<dbReference type="Pfam" id="PF02617">
    <property type="entry name" value="ClpS"/>
    <property type="match status" value="1"/>
</dbReference>
<dbReference type="UniPathway" id="UPA00143"/>
<dbReference type="PANTHER" id="PTHR21497:SF24">
    <property type="entry name" value="E3 UBIQUITIN-PROTEIN LIGASE UBR1"/>
    <property type="match status" value="1"/>
</dbReference>
<evidence type="ECO:0000256" key="7">
    <source>
        <dbReference type="ARBA" id="ARBA00046341"/>
    </source>
</evidence>
<dbReference type="CDD" id="cd16482">
    <property type="entry name" value="RING-H2_UBR1-like"/>
    <property type="match status" value="1"/>
</dbReference>
<reference evidence="11 12" key="1">
    <citation type="submission" date="2019-04" db="EMBL/GenBank/DDBJ databases">
        <title>Comparative genomics and transcriptomics to analyze fruiting body development in filamentous ascomycetes.</title>
        <authorList>
            <consortium name="DOE Joint Genome Institute"/>
            <person name="Lutkenhaus R."/>
            <person name="Traeger S."/>
            <person name="Breuer J."/>
            <person name="Kuo A."/>
            <person name="Lipzen A."/>
            <person name="Pangilinan J."/>
            <person name="Dilworth D."/>
            <person name="Sandor L."/>
            <person name="Poggeler S."/>
            <person name="Barry K."/>
            <person name="Grigoriev I.V."/>
            <person name="Nowrousian M."/>
        </authorList>
    </citation>
    <scope>NUCLEOTIDE SEQUENCE [LARGE SCALE GENOMIC DNA]</scope>
    <source>
        <strain evidence="11 12">CBS 389.68</strain>
    </source>
</reference>
<keyword evidence="6 9" id="KW-0862">Zinc</keyword>
<evidence type="ECO:0000256" key="9">
    <source>
        <dbReference type="RuleBase" id="RU366018"/>
    </source>
</evidence>
<dbReference type="Gene3D" id="2.10.110.30">
    <property type="match status" value="1"/>
</dbReference>